<dbReference type="STRING" id="276.THFILI_02945"/>
<dbReference type="SUPFAM" id="SSF52980">
    <property type="entry name" value="Restriction endonuclease-like"/>
    <property type="match status" value="1"/>
</dbReference>
<name>A0A0A2WSS3_THEFI</name>
<dbReference type="OrthoDB" id="9770049at2"/>
<dbReference type="InterPro" id="IPR054008">
    <property type="entry name" value="Csm6_6H"/>
</dbReference>
<gene>
    <name evidence="2" type="ORF">THFILI_02945</name>
</gene>
<dbReference type="PATRIC" id="fig|276.5.peg.1816"/>
<dbReference type="InterPro" id="IPR014082">
    <property type="entry name" value="CRISPR-assoc_prot_Cas02710"/>
</dbReference>
<sequence length="401" mass="44797">MKVLILTVGKTRAPLETSLTQHAPDGVVFLASQDSFPVAGELVRDYGDGLRHHTLLVEDAESLLESYQKALEALQKALEWEATAIVADLTGGTKPMAAGLVLALTGRGVTFSYVGGKERDQETGRVQTGSEQLRVLEDPTARLGLREWEGFTRAWNALNLGMALSELDALLNRPLSPSEERFYRALRGVVEGLMEWDRFRHPEALDRLRRHLPLALAVAEAWGHGAKVRVLKGLEALLPSLEAIVEAGGRPSFALLQDLLANAERRAELGRFDDALARLYRALELAVEADLQERLGFSLKNPSTWPEGFPEALKERVLRPRGLMELLDAASELDKAFAQKGTLAQRLYREKERLQGLLQKRHQSILAHGTRPVGRGDYEKLRDFLFSLDERLRPLPPWPRF</sequence>
<dbReference type="Pfam" id="PF09670">
    <property type="entry name" value="Cas_Cas02710"/>
    <property type="match status" value="1"/>
</dbReference>
<organism evidence="2 3">
    <name type="scientific">Thermus filiformis</name>
    <dbReference type="NCBI Taxonomy" id="276"/>
    <lineage>
        <taxon>Bacteria</taxon>
        <taxon>Thermotogati</taxon>
        <taxon>Deinococcota</taxon>
        <taxon>Deinococci</taxon>
        <taxon>Thermales</taxon>
        <taxon>Thermaceae</taxon>
        <taxon>Thermus</taxon>
    </lineage>
</organism>
<keyword evidence="3" id="KW-1185">Reference proteome</keyword>
<comment type="caution">
    <text evidence="2">The sequence shown here is derived from an EMBL/GenBank/DDBJ whole genome shotgun (WGS) entry which is preliminary data.</text>
</comment>
<proteinExistence type="predicted"/>
<feature type="domain" description="Csm6 6H" evidence="1">
    <location>
        <begin position="143"/>
        <end position="238"/>
    </location>
</feature>
<protein>
    <submittedName>
        <fullName evidence="2">CRISPR-associated protein</fullName>
    </submittedName>
</protein>
<reference evidence="2 3" key="1">
    <citation type="journal article" date="2015" name="Genome Announc.">
        <title>Draft Genome Sequence of the Thermophile Thermus filiformis ATCC 43280, Producer of Carotenoid-(Di)glucoside-Branched Fatty Acid (Di)esters and Source of Hyperthermostable Enzymes of Biotechnological Interest.</title>
        <authorList>
            <person name="Mandelli F."/>
            <person name="Oliveira Ramires B."/>
            <person name="Couger M.B."/>
            <person name="Paixao D.A."/>
            <person name="Camilo C.M."/>
            <person name="Polikarpov I."/>
            <person name="Prade R."/>
            <person name="Riano-Pachon D.M."/>
            <person name="Squina F.M."/>
        </authorList>
    </citation>
    <scope>NUCLEOTIDE SEQUENCE [LARGE SCALE GENOMIC DNA]</scope>
    <source>
        <strain evidence="2 3">ATCC 43280</strain>
    </source>
</reference>
<evidence type="ECO:0000313" key="2">
    <source>
        <dbReference type="EMBL" id="KGQ21365.1"/>
    </source>
</evidence>
<dbReference type="Proteomes" id="UP000030364">
    <property type="component" value="Unassembled WGS sequence"/>
</dbReference>
<dbReference type="EMBL" id="JPSL02000037">
    <property type="protein sequence ID" value="KGQ21365.1"/>
    <property type="molecule type" value="Genomic_DNA"/>
</dbReference>
<dbReference type="NCBIfam" id="TIGR02710">
    <property type="entry name" value="TIGR02710 family CRISPR-associated CARF protein"/>
    <property type="match status" value="1"/>
</dbReference>
<accession>A0A0A2WSS3</accession>
<evidence type="ECO:0000313" key="3">
    <source>
        <dbReference type="Proteomes" id="UP000030364"/>
    </source>
</evidence>
<dbReference type="Gene3D" id="3.40.50.10770">
    <property type="entry name" value="Hypothetical protein VC1899 like domain (Restriction endonuclease-like)"/>
    <property type="match status" value="1"/>
</dbReference>
<evidence type="ECO:0000259" key="1">
    <source>
        <dbReference type="Pfam" id="PF22205"/>
    </source>
</evidence>
<dbReference type="AlphaFoldDB" id="A0A0A2WSS3"/>
<dbReference type="Pfam" id="PF22205">
    <property type="entry name" value="Csm6_6H"/>
    <property type="match status" value="1"/>
</dbReference>
<dbReference type="RefSeq" id="WP_038066108.1">
    <property type="nucleotide sequence ID" value="NZ_JPSL02000037.1"/>
</dbReference>
<dbReference type="InterPro" id="IPR011335">
    <property type="entry name" value="Restrct_endonuc-II-like"/>
</dbReference>